<name>A0A1G6NQ88_9FIRM</name>
<evidence type="ECO:0000313" key="3">
    <source>
        <dbReference type="Proteomes" id="UP000198943"/>
    </source>
</evidence>
<evidence type="ECO:0000259" key="1">
    <source>
        <dbReference type="Pfam" id="PF19789"/>
    </source>
</evidence>
<evidence type="ECO:0000313" key="2">
    <source>
        <dbReference type="EMBL" id="SDC69476.1"/>
    </source>
</evidence>
<dbReference type="InterPro" id="IPR046240">
    <property type="entry name" value="DUF6273"/>
</dbReference>
<dbReference type="Pfam" id="PF19789">
    <property type="entry name" value="DUF6273"/>
    <property type="match status" value="1"/>
</dbReference>
<dbReference type="RefSeq" id="WP_093730978.1">
    <property type="nucleotide sequence ID" value="NZ_FMYW01000015.1"/>
</dbReference>
<feature type="domain" description="DUF6273" evidence="1">
    <location>
        <begin position="305"/>
        <end position="358"/>
    </location>
</feature>
<dbReference type="Proteomes" id="UP000198943">
    <property type="component" value="Unassembled WGS sequence"/>
</dbReference>
<reference evidence="3" key="1">
    <citation type="submission" date="2016-10" db="EMBL/GenBank/DDBJ databases">
        <authorList>
            <person name="Varghese N."/>
            <person name="Submissions S."/>
        </authorList>
    </citation>
    <scope>NUCLEOTIDE SEQUENCE [LARGE SCALE GENOMIC DNA]</scope>
    <source>
        <strain evidence="3">DSM 11005</strain>
    </source>
</reference>
<dbReference type="OrthoDB" id="2023587at2"/>
<dbReference type="AlphaFoldDB" id="A0A1G6NQ88"/>
<dbReference type="EMBL" id="FMYW01000015">
    <property type="protein sequence ID" value="SDC69476.1"/>
    <property type="molecule type" value="Genomic_DNA"/>
</dbReference>
<proteinExistence type="predicted"/>
<protein>
    <recommendedName>
        <fullName evidence="1">DUF6273 domain-containing protein</fullName>
    </recommendedName>
</protein>
<sequence>MSDPVKDRIVTHDQGNDIIAKLQAIATALTNGFSNYLPLAGGTLTGTVNGVNPAATDNSTKLATTKYVKDNVPTSVGSGVKPVYTDSNGKIVASSSTVGGSDTPAYLDGGTITAAAKYVPVQNNAGYHNSVYRGKSLGSSVTAAQWASIKAGTFEDLFIGDYWTINSVNWRIAAFDYWLNCGDTNCTAHHVVIVPDSNLTSCKMNDTNITTGAYIGSDYYKGTNGNTGKATAQTAINNAFGSGHILNHREHLQNAVTNGYESAGTWYDSTFELMTERMVYGCDIFHNTMNGTNIPNWYSIDKSQLPLFALEPSRITNRANWWLRDVVSASNFANVNGAGDANHYGASNSFGVRPAFAIYQS</sequence>
<keyword evidence="3" id="KW-1185">Reference proteome</keyword>
<accession>A0A1G6NQ88</accession>
<gene>
    <name evidence="2" type="ORF">SAMN04487864_11522</name>
</gene>
<organism evidence="2 3">
    <name type="scientific">Succiniclasticum ruminis</name>
    <dbReference type="NCBI Taxonomy" id="40841"/>
    <lineage>
        <taxon>Bacteria</taxon>
        <taxon>Bacillati</taxon>
        <taxon>Bacillota</taxon>
        <taxon>Negativicutes</taxon>
        <taxon>Acidaminococcales</taxon>
        <taxon>Acidaminococcaceae</taxon>
        <taxon>Succiniclasticum</taxon>
    </lineage>
</organism>